<feature type="domain" description="Carrier" evidence="14">
    <location>
        <begin position="296"/>
        <end position="373"/>
    </location>
</feature>
<dbReference type="PROSITE" id="PS52004">
    <property type="entry name" value="KS3_2"/>
    <property type="match status" value="2"/>
</dbReference>
<dbReference type="InterPro" id="IPR009081">
    <property type="entry name" value="PP-bd_ACP"/>
</dbReference>
<dbReference type="SUPFAM" id="SSF56801">
    <property type="entry name" value="Acetyl-CoA synthetase-like"/>
    <property type="match status" value="1"/>
</dbReference>
<feature type="domain" description="Carrier" evidence="14">
    <location>
        <begin position="2832"/>
        <end position="2916"/>
    </location>
</feature>
<reference evidence="17 18" key="1">
    <citation type="submission" date="2014-01" db="EMBL/GenBank/DDBJ databases">
        <title>Full genme sequencing of cellulolytic bacterium Gynuella sunshinyii YC6258T gen. nov., sp. nov.</title>
        <authorList>
            <person name="Khan H."/>
            <person name="Chung E.J."/>
            <person name="Chung Y.R."/>
        </authorList>
    </citation>
    <scope>NUCLEOTIDE SEQUENCE [LARGE SCALE GENOMIC DNA]</scope>
    <source>
        <strain evidence="17 18">YC6258</strain>
    </source>
</reference>
<dbReference type="GO" id="GO:0005737">
    <property type="term" value="C:cytoplasm"/>
    <property type="evidence" value="ECO:0007669"/>
    <property type="project" value="UniProtKB-SubCell"/>
</dbReference>
<dbReference type="InterPro" id="IPR001242">
    <property type="entry name" value="Condensation_dom"/>
</dbReference>
<dbReference type="FunFam" id="3.40.50.12780:FF:000012">
    <property type="entry name" value="Non-ribosomal peptide synthetase"/>
    <property type="match status" value="1"/>
</dbReference>
<feature type="region of interest" description="N-terminal hotdog fold" evidence="12">
    <location>
        <begin position="1"/>
        <end position="114"/>
    </location>
</feature>
<evidence type="ECO:0000256" key="9">
    <source>
        <dbReference type="ARBA" id="ARBA00022737"/>
    </source>
</evidence>
<dbReference type="EMBL" id="CP007142">
    <property type="protein sequence ID" value="AJQ95677.1"/>
    <property type="molecule type" value="Genomic_DNA"/>
</dbReference>
<dbReference type="Pfam" id="PF22336">
    <property type="entry name" value="RhiE-like_linker"/>
    <property type="match status" value="2"/>
</dbReference>
<dbReference type="Pfam" id="PF21089">
    <property type="entry name" value="PKS_DH_N"/>
    <property type="match status" value="2"/>
</dbReference>
<evidence type="ECO:0000313" key="18">
    <source>
        <dbReference type="Proteomes" id="UP000032266"/>
    </source>
</evidence>
<dbReference type="Gene3D" id="1.10.1240.100">
    <property type="match status" value="2"/>
</dbReference>
<dbReference type="InterPro" id="IPR049552">
    <property type="entry name" value="PKS_DH_N"/>
</dbReference>
<evidence type="ECO:0000256" key="11">
    <source>
        <dbReference type="ARBA" id="ARBA00054155"/>
    </source>
</evidence>
<dbReference type="FunFam" id="3.40.50.980:FF:000001">
    <property type="entry name" value="Non-ribosomal peptide synthetase"/>
    <property type="match status" value="1"/>
</dbReference>
<dbReference type="FunFam" id="3.40.47.10:FF:000019">
    <property type="entry name" value="Polyketide synthase type I"/>
    <property type="match status" value="1"/>
</dbReference>
<dbReference type="OrthoDB" id="9790219at2"/>
<dbReference type="InterPro" id="IPR020807">
    <property type="entry name" value="PKS_DH"/>
</dbReference>
<dbReference type="Gene3D" id="3.40.50.980">
    <property type="match status" value="2"/>
</dbReference>
<dbReference type="SMART" id="SM00823">
    <property type="entry name" value="PKS_PP"/>
    <property type="match status" value="3"/>
</dbReference>
<dbReference type="Gene3D" id="2.30.38.10">
    <property type="entry name" value="Luciferase, Domain 3"/>
    <property type="match status" value="1"/>
</dbReference>
<keyword evidence="18" id="KW-1185">Reference proteome</keyword>
<dbReference type="GO" id="GO:0005886">
    <property type="term" value="C:plasma membrane"/>
    <property type="evidence" value="ECO:0007669"/>
    <property type="project" value="TreeGrafter"/>
</dbReference>
<dbReference type="Gene3D" id="3.40.50.720">
    <property type="entry name" value="NAD(P)-binding Rossmann-like Domain"/>
    <property type="match status" value="1"/>
</dbReference>
<dbReference type="CDD" id="cd08953">
    <property type="entry name" value="KR_2_SDR_x"/>
    <property type="match status" value="1"/>
</dbReference>
<feature type="active site" description="Proton acceptor; for dehydratase activity" evidence="12">
    <location>
        <position position="17"/>
    </location>
</feature>
<dbReference type="KEGG" id="gsn:YC6258_03641"/>
<dbReference type="PROSITE" id="PS00606">
    <property type="entry name" value="KS3_1"/>
    <property type="match status" value="1"/>
</dbReference>
<evidence type="ECO:0000256" key="10">
    <source>
        <dbReference type="ARBA" id="ARBA00023054"/>
    </source>
</evidence>
<evidence type="ECO:0000256" key="8">
    <source>
        <dbReference type="ARBA" id="ARBA00022679"/>
    </source>
</evidence>
<dbReference type="UniPathway" id="UPA00094"/>
<feature type="domain" description="Carrier" evidence="14">
    <location>
        <begin position="1371"/>
        <end position="1446"/>
    </location>
</feature>
<feature type="domain" description="Ketosynthase family 3 (KS3)" evidence="15">
    <location>
        <begin position="2970"/>
        <end position="3406"/>
    </location>
</feature>
<comment type="function">
    <text evidence="11">Involved in production of the polyketide antibiotic thailandamide.</text>
</comment>
<feature type="region of interest" description="C-terminal hotdog fold" evidence="12">
    <location>
        <begin position="129"/>
        <end position="273"/>
    </location>
</feature>
<keyword evidence="8" id="KW-0808">Transferase</keyword>
<dbReference type="Gene3D" id="3.30.559.30">
    <property type="entry name" value="Nonribosomal peptide synthetase, condensation domain"/>
    <property type="match status" value="1"/>
</dbReference>
<evidence type="ECO:0000313" key="17">
    <source>
        <dbReference type="EMBL" id="AJQ95677.1"/>
    </source>
</evidence>
<dbReference type="InterPro" id="IPR054514">
    <property type="entry name" value="RhiE-like_linker"/>
</dbReference>
<evidence type="ECO:0000256" key="7">
    <source>
        <dbReference type="ARBA" id="ARBA00022553"/>
    </source>
</evidence>
<dbReference type="Gene3D" id="3.10.129.110">
    <property type="entry name" value="Polyketide synthase dehydratase"/>
    <property type="match status" value="2"/>
</dbReference>
<dbReference type="GO" id="GO:0006633">
    <property type="term" value="P:fatty acid biosynthetic process"/>
    <property type="evidence" value="ECO:0007669"/>
    <property type="project" value="UniProtKB-UniPathway"/>
</dbReference>
<evidence type="ECO:0000256" key="13">
    <source>
        <dbReference type="SAM" id="MobiDB-lite"/>
    </source>
</evidence>
<dbReference type="PROSITE" id="PS00455">
    <property type="entry name" value="AMP_BINDING"/>
    <property type="match status" value="1"/>
</dbReference>
<sequence length="3598" mass="399514">MEKWFRISADHPILKHHRVYGQRMIPGLAYIDFIYQFFRAQGFSHVDLELRRLKIFSPLQADEGHEVRLHFHCQETGQGSWDVRIDGEQVINGQRHGDFRHYVSAEVHRIEAVSLDGRLDIQRIVSRSEKTVALDDIYRRMVDRELVHSGLMKSQGCIHIHESSLTVEVSLSPDAMTDAAQFMFHPALIDAAAVAAVASLVEGEDRLFLPLVIDSFRASEVFSSRCRVHLEMDSVHHKNELLFMDLLFFDDDDKQIAELKNFSVKLVRDAGFIDPERRLEPLTDQPVGRQARHDDQKATQAEQFLMEMMASLHNQRLEDLDPAREFHEMGLNSAGLLTLVSALETQLATQLSPTLLFEYSTISALAEYLTEHHERSLAALLSKGVQSTAAPAVSRRMDPPGAITARAEADDLSAGQKGLWALQKRHPAMSAYNVPLCFSVTDLNVDIFSSACAFVLRQYPILTAVIRESGGELRHVLQAEQEPYILQQDLRECPPGQLNDVISQAMKQPFSLDQGPLLKCYLFRLSDSETRVLINVHHIIFDGASIPLLMKTLFNGMQMLSNGQQPKVSHVSGSYQQFVQQQTDLMHSPEGRKRLSYWQQQLATPLPVLHLPVSQPRDNVHTAFAGRSISDHLPVSVAEKITGLARAARVSASTVLLGLYKILLLKYSDQRDIVVGIPFNERSQHRYEDVVGFLINMIPIRSQIRLENTFFEFLTGLQKTIVDGLAHSYPFAALIRSLEHDSSQTAPVFQTAFMYHDILKALSNSRHPFQWCEEVFQEGEYELALEVAETADTFILHWKYHPELFSADVIERMADHYRQLMDNVIARPELSLRDYSLLSPAERNRLLYDYNDTSVSYDKTLTVDQLFDIQVQQSPTATAVSDVGRTLSYTRLSGRVNEIADYLRARSSGGSNVHVAVCLHRSVDMVATLLGILRAGMTYIPLDPAFPEQRLNYILADSQASLIVTESDLMTKVTRLLQAATAANRAEVIVLDQPWPDVPATTVLPDNCRQTDNPLAYIIYTSGSTGRPKGVMVTHPALTNFLLSMANCPGMTGADTLLAVTTYSFDIAGLELFLPLIVGGHCYIADTATSRNAEQLKSAIQQLRPTIMQATPSTWSMLFHAGWQNTEQVRILCGGEALPESLKQRFCDSGSDAWNLFGPTETTIWSTLKQLENDQPVNIGKPIANTRIYILDQQQQLTPTGMAGELCIAGDGLAAGYWRRPELTAEKFIENPFEPGDRLYRTGDLARWTSSGELEYLGRLDFQVKLNGFRIELDDIESHMNRHPAIRQSAVVLHRRGEVSHLVGYYVPLQPHWQDINALKAHLQDGLPDYMIPAFFVPLEQMPLTLNGKVDRKSLMEREIVLVRQDDRSSSSQPLLEQQLLSIWKDVLGLEGIHVTDRLMDLGGNSVSAAILAERVSRHIGSGVTVTDLFTYPTIRKLGQYLEKQLPGNDPNVFPEPLSQSLNRSLSSPAEHPDYYHSSLAIVGISCQFPGAEDHWQFWQNLIDGRECTTRLSDEEIARLNLSAAVLNNSAYVPLSLMMPDKDAFDPEFFQISPANAAIMDPQFRQLLMHAWRAVEDAGYVPEDIARTAVFMSASNNFYPSFTGQLSAELQVMDHPQHYVSWILAQGGSIPTMISHQLGLTGASVFVHSNCSSSLTGLYFARQALQSGEVDYALVGGATLFDTFQAGYVHQPGLNFSSDGHCKAFDARADGMIAGEGAGVIMVRRTMDAIDNGDHIYCLLRGISINNDGNDKAGFYAPGVSGQSAVIHNVLQQTGIHPEDISYVEAHGTGTAIGDPIEVAALTQAFASQTRKQQFCAIGSVKPNIGHLDTVAGLAGCIKLAMSLYHKTFPPLINYQQANPGIDFEHSPFYVLEHPSHWKTEDLPKRAALSSFGIGGSNAHAILEEYRQHNANASTAAAPDHSLVLIPLSAMDQQQLHLGAARLLAFLRDRHSDVAIDRLAYTLQVGRKQMPARVGFVVSTVAELVEKLSAFVNGDGPISGLFQQPDQKAAEGTASDDDLRICIQQGRLEQLARLWTQGNDPDWKSLYQPQAHPLRMSLPGYVFKRTPYRYQNPLPRPSVSARQVEKLHPLVHRNDSDFERQQFTVVLNGEEFFLTDHVLGGKKILPGVAYLEMTRFAGEQSCRQPIVSIREVVWMQPVVVGQDPCELVVSLHDDAGQIRFEVHSDAANPILHSQGLLLTGSATQADDHVRTLDISAIRELCNQQYSQPWFYDRLMAVGADYGPAFQVIETLYQNDDQVLARLHLPEDTRFGNDEFFLHPSIMDAAFQLTDSLILQPQESGGYLPFYVKQIDVLRPTPSHGYVHVYFSPGSDRSGSVTRYDIDIADAAGHICISMKEFSARKLVEDELHHQMPRMVTGPEMFYLSPAWQHQPAQTNVSEEHPDDDHVVLLAGVTEGYIHSQSLPAGCRLVYLPHRLEPGQTDVVTFAQQVQADFQYGFEVIQSYLRSPSGKRLRILILVPGNIEHFAFHCLSGLLQTAQLESHRVLGKLVTVEALASYDADSLSAILRQEFYSGFEHVRVRYRPDFTRQIQLTEKLELPSRTVSPLKEGGVYWITGGSGKLGLQLASALMQQKRVNIVLTGRRPLSAPLQQALDSLNSDTGKAVEYWTADVSLVADTTRVVNRIRETYGCLNGIFHCAGVLRDAFILNKTAQDIQQVFAPKVHGLLAIDLATRHEPLDFMVLFSSVSAVFGNIGQADYAAANGFMDAFAGYRNFLQTQGQRYGRTFAIDWSLWQDGGMQIDADNQRALLLKQGVAAMPTEAGVDALLRILSSDREQVIAMAGDRQVMASVYLDNHNTRSEVSIEPVTHSLPVTELTDRVQASLRHIAAQLVDVDENSFDEGKAFGAYGFDSISFTLFTNQLNELYGLEDRQGRALAPTAFFEYPDISALTGYLLDQYQDSIQHHFSDLPEPSPATPSVPKICGDSGESLLPRTSHAEPSVSVQRSPSRSTGDDIAIIGMSGKFPQASDIDEYWQNLVAGRDCISEIPQQRWSWQALWHDSETASPSMKWGGFIEGYGDFDPLFFGISPRDAEIMDPAQRLLLMHSWLAIEDAGYAASRLSGSRTAVFVGIGNSGYGDRLTACETDINGQTVIATVPSMGPSRVSHFLNLRGPSEPVDTACSSSLVAIHRGVNAILHDDADMAIVGGVQGMFSPAVHISFAKAGMLSPDGRCKTFSDQADGYVRGEGIGILILKKLASAEHDQDRIYGIIKASAENHGGRGNSLTAPNPEAQTELLVSAYTRAGVDPRSIGYIEAHGTGTALGDPIEINSLKAAFQRLYQRIGVTIPDHQHRCGIGSVKTNIGHLELAAGVAGVIKVLLQMQHRTLVPSLHGQPLNSHIHLQDSPFYLVTEQQPWQRTTDANGDPVPLRAGISSFGFGGVNAHVVLEEYQPVAKPIPAVETGQGVIIVLSARTRERLHAYALKLLQFMDSEPWQQPEVTLASLAYTLQTGREAMSQRLAFVAHSREDVREYLQAYLAGADHCDQPYATHRDQPDAPLMDMHAIAARWAKGADIDWQNLYRNGTPRKIRVPAYPFATEKYWLQPDREPYQPVRNDLHMTDRELNLKLSNEFAALLDAISKP</sequence>
<feature type="compositionally biased region" description="Low complexity" evidence="13">
    <location>
        <begin position="2957"/>
        <end position="2968"/>
    </location>
</feature>
<dbReference type="PROSITE" id="PS50075">
    <property type="entry name" value="CARRIER"/>
    <property type="match status" value="3"/>
</dbReference>
<comment type="pathway">
    <text evidence="3">Lipid metabolism; fatty acid biosynthesis.</text>
</comment>
<dbReference type="CDD" id="cd00833">
    <property type="entry name" value="PKS"/>
    <property type="match status" value="2"/>
</dbReference>
<feature type="active site" description="Proton donor; for dehydratase activity" evidence="12">
    <location>
        <position position="2283"/>
    </location>
</feature>
<feature type="region of interest" description="Disordered" evidence="13">
    <location>
        <begin position="2923"/>
        <end position="2968"/>
    </location>
</feature>
<dbReference type="InterPro" id="IPR020806">
    <property type="entry name" value="PKS_PP-bd"/>
</dbReference>
<dbReference type="GO" id="GO:0031177">
    <property type="term" value="F:phosphopantetheine binding"/>
    <property type="evidence" value="ECO:0007669"/>
    <property type="project" value="InterPro"/>
</dbReference>
<dbReference type="InterPro" id="IPR045851">
    <property type="entry name" value="AMP-bd_C_sf"/>
</dbReference>
<keyword evidence="6" id="KW-0963">Cytoplasm</keyword>
<dbReference type="Gene3D" id="3.30.559.10">
    <property type="entry name" value="Chloramphenicol acetyltransferase-like domain"/>
    <property type="match status" value="1"/>
</dbReference>
<dbReference type="InterPro" id="IPR013968">
    <property type="entry name" value="PKS_KR"/>
</dbReference>
<proteinExistence type="inferred from homology"/>
<dbReference type="InterPro" id="IPR050091">
    <property type="entry name" value="PKS_NRPS_Biosynth_Enz"/>
</dbReference>
<dbReference type="InterPro" id="IPR025110">
    <property type="entry name" value="AMP-bd_C"/>
</dbReference>
<dbReference type="SUPFAM" id="SSF52777">
    <property type="entry name" value="CoA-dependent acyltransferases"/>
    <property type="match status" value="2"/>
</dbReference>
<dbReference type="SMART" id="SM00825">
    <property type="entry name" value="PKS_KS"/>
    <property type="match status" value="2"/>
</dbReference>
<dbReference type="InterPro" id="IPR014031">
    <property type="entry name" value="Ketoacyl_synth_C"/>
</dbReference>
<dbReference type="Pfam" id="PF00550">
    <property type="entry name" value="PP-binding"/>
    <property type="match status" value="3"/>
</dbReference>
<dbReference type="InterPro" id="IPR014030">
    <property type="entry name" value="Ketoacyl_synth_N"/>
</dbReference>
<feature type="domain" description="PKS/mFAS DH" evidence="16">
    <location>
        <begin position="2088"/>
        <end position="2368"/>
    </location>
</feature>
<dbReference type="PANTHER" id="PTHR43775:SF37">
    <property type="entry name" value="SI:DKEY-61P9.11"/>
    <property type="match status" value="1"/>
</dbReference>
<dbReference type="Pfam" id="PF00668">
    <property type="entry name" value="Condensation"/>
    <property type="match status" value="1"/>
</dbReference>
<feature type="active site" description="Proton acceptor; for dehydratase activity" evidence="12">
    <location>
        <position position="2117"/>
    </location>
</feature>
<dbReference type="InterPro" id="IPR036291">
    <property type="entry name" value="NAD(P)-bd_dom_sf"/>
</dbReference>
<dbReference type="GO" id="GO:0004312">
    <property type="term" value="F:fatty acid synthase activity"/>
    <property type="evidence" value="ECO:0007669"/>
    <property type="project" value="TreeGrafter"/>
</dbReference>
<feature type="region of interest" description="N-terminal hotdog fold" evidence="12">
    <location>
        <begin position="2088"/>
        <end position="2204"/>
    </location>
</feature>
<dbReference type="InterPro" id="IPR036736">
    <property type="entry name" value="ACP-like_sf"/>
</dbReference>
<evidence type="ECO:0000256" key="6">
    <source>
        <dbReference type="ARBA" id="ARBA00022490"/>
    </source>
</evidence>
<dbReference type="CDD" id="cd12116">
    <property type="entry name" value="A_NRPS_Ta1_like"/>
    <property type="match status" value="1"/>
</dbReference>
<dbReference type="Gene3D" id="3.30.300.30">
    <property type="match status" value="1"/>
</dbReference>
<dbReference type="SMART" id="SM01294">
    <property type="entry name" value="PKS_PP_betabranch"/>
    <property type="match status" value="1"/>
</dbReference>
<dbReference type="PATRIC" id="fig|1445510.3.peg.3613"/>
<comment type="similarity">
    <text evidence="4">Belongs to the short-chain dehydrogenases/reductases (SDR) family.</text>
</comment>
<evidence type="ECO:0000256" key="1">
    <source>
        <dbReference type="ARBA" id="ARBA00004496"/>
    </source>
</evidence>
<dbReference type="InterPro" id="IPR000873">
    <property type="entry name" value="AMP-dep_synth/lig_dom"/>
</dbReference>
<protein>
    <submittedName>
        <fullName evidence="17">Polyketide synthase modules-related protein</fullName>
    </submittedName>
</protein>
<evidence type="ECO:0000256" key="5">
    <source>
        <dbReference type="ARBA" id="ARBA00022450"/>
    </source>
</evidence>
<dbReference type="PROSITE" id="PS52019">
    <property type="entry name" value="PKS_MFAS_DH"/>
    <property type="match status" value="2"/>
</dbReference>
<dbReference type="Pfam" id="PF00501">
    <property type="entry name" value="AMP-binding"/>
    <property type="match status" value="1"/>
</dbReference>
<dbReference type="GO" id="GO:0071770">
    <property type="term" value="P:DIM/DIP cell wall layer assembly"/>
    <property type="evidence" value="ECO:0007669"/>
    <property type="project" value="TreeGrafter"/>
</dbReference>
<dbReference type="Gene3D" id="1.10.1200.10">
    <property type="entry name" value="ACP-like"/>
    <property type="match status" value="3"/>
</dbReference>
<dbReference type="InterPro" id="IPR020841">
    <property type="entry name" value="PKS_Beta-ketoAc_synthase_dom"/>
</dbReference>
<keyword evidence="5" id="KW-0596">Phosphopantetheine</keyword>
<dbReference type="Pfam" id="PF02801">
    <property type="entry name" value="Ketoacyl-synt_C"/>
    <property type="match status" value="2"/>
</dbReference>
<dbReference type="InterPro" id="IPR020845">
    <property type="entry name" value="AMP-binding_CS"/>
</dbReference>
<comment type="pathway">
    <text evidence="2">Antibiotic biosynthesis.</text>
</comment>
<accession>A0A0C5VLS9</accession>
<evidence type="ECO:0000256" key="4">
    <source>
        <dbReference type="ARBA" id="ARBA00006484"/>
    </source>
</evidence>
<evidence type="ECO:0000256" key="3">
    <source>
        <dbReference type="ARBA" id="ARBA00005194"/>
    </source>
</evidence>
<dbReference type="Pfam" id="PF13193">
    <property type="entry name" value="AMP-binding_C"/>
    <property type="match status" value="1"/>
</dbReference>
<feature type="active site" description="Proton donor; for dehydratase activity" evidence="12">
    <location>
        <position position="190"/>
    </location>
</feature>
<dbReference type="SMART" id="SM00826">
    <property type="entry name" value="PKS_DH"/>
    <property type="match status" value="1"/>
</dbReference>
<dbReference type="FunFam" id="2.30.38.10:FF:000001">
    <property type="entry name" value="Non-ribosomal peptide synthetase PvdI"/>
    <property type="match status" value="1"/>
</dbReference>
<feature type="region of interest" description="C-terminal hotdog fold" evidence="12">
    <location>
        <begin position="2222"/>
        <end position="2368"/>
    </location>
</feature>
<evidence type="ECO:0000259" key="15">
    <source>
        <dbReference type="PROSITE" id="PS52004"/>
    </source>
</evidence>
<dbReference type="InterPro" id="IPR057326">
    <property type="entry name" value="KR_dom"/>
</dbReference>
<dbReference type="SUPFAM" id="SSF51735">
    <property type="entry name" value="NAD(P)-binding Rossmann-fold domains"/>
    <property type="match status" value="1"/>
</dbReference>
<dbReference type="PANTHER" id="PTHR43775">
    <property type="entry name" value="FATTY ACID SYNTHASE"/>
    <property type="match status" value="1"/>
</dbReference>
<gene>
    <name evidence="17" type="ORF">YC6258_03641</name>
</gene>
<comment type="subcellular location">
    <subcellularLocation>
        <location evidence="1">Cytoplasm</location>
    </subcellularLocation>
</comment>
<dbReference type="SUPFAM" id="SSF53901">
    <property type="entry name" value="Thiolase-like"/>
    <property type="match status" value="2"/>
</dbReference>
<name>A0A0C5VLS9_9GAMM</name>
<evidence type="ECO:0000256" key="2">
    <source>
        <dbReference type="ARBA" id="ARBA00004792"/>
    </source>
</evidence>
<dbReference type="RefSeq" id="WP_052830344.1">
    <property type="nucleotide sequence ID" value="NZ_CP007142.1"/>
</dbReference>
<dbReference type="InterPro" id="IPR018201">
    <property type="entry name" value="Ketoacyl_synth_AS"/>
</dbReference>
<dbReference type="Gene3D" id="3.40.47.10">
    <property type="match status" value="2"/>
</dbReference>
<evidence type="ECO:0000259" key="14">
    <source>
        <dbReference type="PROSITE" id="PS50075"/>
    </source>
</evidence>
<dbReference type="InterPro" id="IPR042104">
    <property type="entry name" value="PKS_dehydratase_sf"/>
</dbReference>
<dbReference type="InterPro" id="IPR023213">
    <property type="entry name" value="CAT-like_dom_sf"/>
</dbReference>
<dbReference type="Pfam" id="PF00109">
    <property type="entry name" value="ketoacyl-synt"/>
    <property type="match status" value="2"/>
</dbReference>
<dbReference type="GO" id="GO:0004315">
    <property type="term" value="F:3-oxoacyl-[acyl-carrier-protein] synthase activity"/>
    <property type="evidence" value="ECO:0007669"/>
    <property type="project" value="InterPro"/>
</dbReference>
<evidence type="ECO:0000256" key="12">
    <source>
        <dbReference type="PROSITE-ProRule" id="PRU01363"/>
    </source>
</evidence>
<keyword evidence="7" id="KW-0597">Phosphoprotein</keyword>
<dbReference type="InterPro" id="IPR016039">
    <property type="entry name" value="Thiolase-like"/>
</dbReference>
<dbReference type="Pfam" id="PF14765">
    <property type="entry name" value="PS-DH"/>
    <property type="match status" value="2"/>
</dbReference>
<dbReference type="Proteomes" id="UP000032266">
    <property type="component" value="Chromosome"/>
</dbReference>
<dbReference type="STRING" id="1445510.YC6258_03641"/>
<dbReference type="SMART" id="SM00822">
    <property type="entry name" value="PKS_KR"/>
    <property type="match status" value="1"/>
</dbReference>
<evidence type="ECO:0000259" key="16">
    <source>
        <dbReference type="PROSITE" id="PS52019"/>
    </source>
</evidence>
<dbReference type="Pfam" id="PF08659">
    <property type="entry name" value="KR"/>
    <property type="match status" value="1"/>
</dbReference>
<dbReference type="HOGENOM" id="CLU_224623_0_0_6"/>
<dbReference type="NCBIfam" id="TIGR01733">
    <property type="entry name" value="AA-adenyl-dom"/>
    <property type="match status" value="1"/>
</dbReference>
<dbReference type="SUPFAM" id="SSF47336">
    <property type="entry name" value="ACP-like"/>
    <property type="match status" value="3"/>
</dbReference>
<keyword evidence="10" id="KW-0175">Coiled coil</keyword>
<feature type="domain" description="Ketosynthase family 3 (KS3)" evidence="15">
    <location>
        <begin position="1477"/>
        <end position="1905"/>
    </location>
</feature>
<dbReference type="InterPro" id="IPR010071">
    <property type="entry name" value="AA_adenyl_dom"/>
</dbReference>
<keyword evidence="9" id="KW-0677">Repeat</keyword>
<dbReference type="InterPro" id="IPR049551">
    <property type="entry name" value="PKS_DH_C"/>
</dbReference>
<feature type="domain" description="PKS/mFAS DH" evidence="16">
    <location>
        <begin position="1"/>
        <end position="273"/>
    </location>
</feature>
<dbReference type="InterPro" id="IPR049900">
    <property type="entry name" value="PKS_mFAS_DH"/>
</dbReference>
<organism evidence="17 18">
    <name type="scientific">Gynuella sunshinyii YC6258</name>
    <dbReference type="NCBI Taxonomy" id="1445510"/>
    <lineage>
        <taxon>Bacteria</taxon>
        <taxon>Pseudomonadati</taxon>
        <taxon>Pseudomonadota</taxon>
        <taxon>Gammaproteobacteria</taxon>
        <taxon>Oceanospirillales</taxon>
        <taxon>Saccharospirillaceae</taxon>
        <taxon>Gynuella</taxon>
    </lineage>
</organism>